<reference evidence="1 2" key="1">
    <citation type="submission" date="2018-03" db="EMBL/GenBank/DDBJ databases">
        <title>Genomic Encyclopedia of Archaeal and Bacterial Type Strains, Phase II (KMG-II): from individual species to whole genera.</title>
        <authorList>
            <person name="Goeker M."/>
        </authorList>
    </citation>
    <scope>NUCLEOTIDE SEQUENCE [LARGE SCALE GENOMIC DNA]</scope>
    <source>
        <strain evidence="1 2">DSM 29328</strain>
    </source>
</reference>
<keyword evidence="2" id="KW-1185">Reference proteome</keyword>
<evidence type="ECO:0000313" key="1">
    <source>
        <dbReference type="EMBL" id="PRY22638.1"/>
    </source>
</evidence>
<comment type="caution">
    <text evidence="1">The sequence shown here is derived from an EMBL/GenBank/DDBJ whole genome shotgun (WGS) entry which is preliminary data.</text>
</comment>
<gene>
    <name evidence="1" type="ORF">CLV78_106179</name>
</gene>
<name>A0A2T0RNA5_9RHOB</name>
<dbReference type="AlphaFoldDB" id="A0A2T0RNA5"/>
<organism evidence="1 2">
    <name type="scientific">Aliiruegeria haliotis</name>
    <dbReference type="NCBI Taxonomy" id="1280846"/>
    <lineage>
        <taxon>Bacteria</taxon>
        <taxon>Pseudomonadati</taxon>
        <taxon>Pseudomonadota</taxon>
        <taxon>Alphaproteobacteria</taxon>
        <taxon>Rhodobacterales</taxon>
        <taxon>Roseobacteraceae</taxon>
        <taxon>Aliiruegeria</taxon>
    </lineage>
</organism>
<evidence type="ECO:0000313" key="2">
    <source>
        <dbReference type="Proteomes" id="UP000239480"/>
    </source>
</evidence>
<accession>A0A2T0RNA5</accession>
<protein>
    <submittedName>
        <fullName evidence="1">Uncharacterized protein</fullName>
    </submittedName>
</protein>
<dbReference type="Proteomes" id="UP000239480">
    <property type="component" value="Unassembled WGS sequence"/>
</dbReference>
<dbReference type="EMBL" id="PVTD01000006">
    <property type="protein sequence ID" value="PRY22638.1"/>
    <property type="molecule type" value="Genomic_DNA"/>
</dbReference>
<sequence length="80" mass="8559">MAFIAPSPARHAHFRCSGNAAIEAKDRNCSPYVDSARKAPSTPPIGNGDFSTTLASNRAYHQIGRHNGLHPTPVFCINVA</sequence>
<proteinExistence type="predicted"/>